<dbReference type="Pfam" id="PF03140">
    <property type="entry name" value="DUF247"/>
    <property type="match status" value="1"/>
</dbReference>
<proteinExistence type="predicted"/>
<gene>
    <name evidence="2" type="ORF">QN277_001930</name>
</gene>
<reference evidence="2" key="1">
    <citation type="submission" date="2023-10" db="EMBL/GenBank/DDBJ databases">
        <title>Chromosome-level genome of the transformable northern wattle, Acacia crassicarpa.</title>
        <authorList>
            <person name="Massaro I."/>
            <person name="Sinha N.R."/>
            <person name="Poethig S."/>
            <person name="Leichty A.R."/>
        </authorList>
    </citation>
    <scope>NUCLEOTIDE SEQUENCE</scope>
    <source>
        <strain evidence="2">Acra3RX</strain>
        <tissue evidence="2">Leaf</tissue>
    </source>
</reference>
<organism evidence="2 3">
    <name type="scientific">Acacia crassicarpa</name>
    <name type="common">northern wattle</name>
    <dbReference type="NCBI Taxonomy" id="499986"/>
    <lineage>
        <taxon>Eukaryota</taxon>
        <taxon>Viridiplantae</taxon>
        <taxon>Streptophyta</taxon>
        <taxon>Embryophyta</taxon>
        <taxon>Tracheophyta</taxon>
        <taxon>Spermatophyta</taxon>
        <taxon>Magnoliopsida</taxon>
        <taxon>eudicotyledons</taxon>
        <taxon>Gunneridae</taxon>
        <taxon>Pentapetalae</taxon>
        <taxon>rosids</taxon>
        <taxon>fabids</taxon>
        <taxon>Fabales</taxon>
        <taxon>Fabaceae</taxon>
        <taxon>Caesalpinioideae</taxon>
        <taxon>mimosoid clade</taxon>
        <taxon>Acacieae</taxon>
        <taxon>Acacia</taxon>
    </lineage>
</organism>
<protein>
    <submittedName>
        <fullName evidence="2">Uncharacterized protein</fullName>
    </submittedName>
</protein>
<accession>A0AAE1TIZ8</accession>
<feature type="transmembrane region" description="Helical" evidence="1">
    <location>
        <begin position="433"/>
        <end position="455"/>
    </location>
</feature>
<keyword evidence="1" id="KW-0472">Membrane</keyword>
<dbReference type="Proteomes" id="UP001293593">
    <property type="component" value="Unassembled WGS sequence"/>
</dbReference>
<dbReference type="EMBL" id="JAWXYG010000001">
    <property type="protein sequence ID" value="KAK4285200.1"/>
    <property type="molecule type" value="Genomic_DNA"/>
</dbReference>
<evidence type="ECO:0000256" key="1">
    <source>
        <dbReference type="SAM" id="Phobius"/>
    </source>
</evidence>
<name>A0AAE1TIZ8_9FABA</name>
<evidence type="ECO:0000313" key="2">
    <source>
        <dbReference type="EMBL" id="KAK4285200.1"/>
    </source>
</evidence>
<dbReference type="InterPro" id="IPR004158">
    <property type="entry name" value="DUF247_pln"/>
</dbReference>
<sequence length="456" mass="52597">MSNNEIEAALEQLAELLASPPSHHLSSDHFQQRSHVENEVIIDINKMIQDCGDDLLSSECCIYRVPYIIRHLKKEAYTPQFVSIGPFHHGNKSLQYMERSKQKFFKRFTQRAKSSWQGLVPFVNNLVPNVRASYSETINLTQQELVKLILMDAGFIIELFISCYNETFGPSNNDKLSQQWLDHSIREDLLLIENQLPFFIIEELFNKASLKNHDGTRLPPFLELAYHYFRYYNVQLLEPKPQVEVKHFTHLIRLFYLRDKMPKRDSFCNERSHILSYNANALQEAGIKLKPSEDKCFLNLKLSGHKTLEIPHVSVDACAALVFRNVIAFERCHCPHEAYITDYALLLDLLIDTSKDVDLLVKKKIVNHYLGDSHKVASLVNGLWVNVGQSKFNSEYRDICKGLNDFCGDSCMRRKATLRRDYCNTPWRTVASVAGSILLVLTIVQTIFSILQVVLI</sequence>
<keyword evidence="3" id="KW-1185">Reference proteome</keyword>
<dbReference type="PANTHER" id="PTHR31170">
    <property type="entry name" value="BNAC04G53230D PROTEIN"/>
    <property type="match status" value="1"/>
</dbReference>
<dbReference type="AlphaFoldDB" id="A0AAE1TIZ8"/>
<keyword evidence="1" id="KW-0812">Transmembrane</keyword>
<evidence type="ECO:0000313" key="3">
    <source>
        <dbReference type="Proteomes" id="UP001293593"/>
    </source>
</evidence>
<keyword evidence="1" id="KW-1133">Transmembrane helix</keyword>
<comment type="caution">
    <text evidence="2">The sequence shown here is derived from an EMBL/GenBank/DDBJ whole genome shotgun (WGS) entry which is preliminary data.</text>
</comment>
<dbReference type="PANTHER" id="PTHR31170:SF9">
    <property type="entry name" value="PROTEIN, PUTATIVE (DUF247)-RELATED"/>
    <property type="match status" value="1"/>
</dbReference>